<dbReference type="InterPro" id="IPR025413">
    <property type="entry name" value="YpzG-like"/>
</dbReference>
<dbReference type="Pfam" id="PF14139">
    <property type="entry name" value="YpzG"/>
    <property type="match status" value="1"/>
</dbReference>
<keyword evidence="2" id="KW-1185">Reference proteome</keyword>
<sequence length="50" mass="5872">MSYRDFLDPQSQRFVKNTTRRKHLSAQINGETQRSLSNTIAYSNAKAHRF</sequence>
<protein>
    <submittedName>
        <fullName evidence="1">YpzG family protein</fullName>
    </submittedName>
</protein>
<proteinExistence type="predicted"/>
<dbReference type="RefSeq" id="WP_221870675.1">
    <property type="nucleotide sequence ID" value="NZ_JACWFH010000005.1"/>
</dbReference>
<accession>A0ABS7K0C3</accession>
<evidence type="ECO:0000313" key="2">
    <source>
        <dbReference type="Proteomes" id="UP000769780"/>
    </source>
</evidence>
<name>A0ABS7K0C3_9BACI</name>
<dbReference type="EMBL" id="JACWFH010000005">
    <property type="protein sequence ID" value="MBY0095585.1"/>
    <property type="molecule type" value="Genomic_DNA"/>
</dbReference>
<organism evidence="1 2">
    <name type="scientific">Mesobacillus maritimus</name>
    <dbReference type="NCBI Taxonomy" id="1643336"/>
    <lineage>
        <taxon>Bacteria</taxon>
        <taxon>Bacillati</taxon>
        <taxon>Bacillota</taxon>
        <taxon>Bacilli</taxon>
        <taxon>Bacillales</taxon>
        <taxon>Bacillaceae</taxon>
        <taxon>Mesobacillus</taxon>
    </lineage>
</organism>
<dbReference type="Proteomes" id="UP000769780">
    <property type="component" value="Unassembled WGS sequence"/>
</dbReference>
<gene>
    <name evidence="1" type="ORF">H0185_01960</name>
</gene>
<evidence type="ECO:0000313" key="1">
    <source>
        <dbReference type="EMBL" id="MBY0095585.1"/>
    </source>
</evidence>
<reference evidence="1 2" key="1">
    <citation type="submission" date="2020-07" db="EMBL/GenBank/DDBJ databases">
        <title>Fungal Genomes of the International Space Station.</title>
        <authorList>
            <person name="Seuylemezian A."/>
            <person name="Singh N.K."/>
            <person name="Wood J."/>
            <person name="Venkateswaran K."/>
        </authorList>
    </citation>
    <scope>NUCLEOTIDE SEQUENCE [LARGE SCALE GENOMIC DNA]</scope>
    <source>
        <strain evidence="1 2">PL-B2</strain>
    </source>
</reference>
<comment type="caution">
    <text evidence="1">The sequence shown here is derived from an EMBL/GenBank/DDBJ whole genome shotgun (WGS) entry which is preliminary data.</text>
</comment>